<feature type="transmembrane region" description="Helical" evidence="1">
    <location>
        <begin position="12"/>
        <end position="33"/>
    </location>
</feature>
<dbReference type="RefSeq" id="YP_009120712.1">
    <property type="nucleotide sequence ID" value="NC_026440.1"/>
</dbReference>
<accession>A0A0B5JF57</accession>
<evidence type="ECO:0000313" key="2">
    <source>
        <dbReference type="EMBL" id="AJF98477.1"/>
    </source>
</evidence>
<keyword evidence="1" id="KW-1133">Transmembrane helix</keyword>
<dbReference type="KEGG" id="vg:23463394"/>
<reference evidence="2 3" key="1">
    <citation type="journal article" date="2015" name="Parasitol. Res.">
        <title>Viruses in close associations with free-living amoebae.</title>
        <authorList>
            <person name="Scheid P."/>
        </authorList>
    </citation>
    <scope>NUCLEOTIDE SEQUENCE [LARGE SCALE GENOMIC DNA]</scope>
    <source>
        <strain evidence="2">KlaHel</strain>
    </source>
</reference>
<keyword evidence="1" id="KW-0812">Transmembrane</keyword>
<dbReference type="GeneID" id="23463394"/>
<sequence length="110" mass="12425">MQLLSRANFSFFFSHAKIGCFFFVATFFCWGRLGVQASQEKMGVVWAWPSWTLSPTYTPLFVSKPLAGIKNKLWTNGIVESSKRRQSAGIFLVSMGFPDFFCMPTIFCAA</sequence>
<evidence type="ECO:0000256" key="1">
    <source>
        <dbReference type="SAM" id="Phobius"/>
    </source>
</evidence>
<dbReference type="Proteomes" id="UP000202511">
    <property type="component" value="Segment"/>
</dbReference>
<name>A0A0B5JF57_9VIRU</name>
<keyword evidence="1" id="KW-0472">Membrane</keyword>
<protein>
    <submittedName>
        <fullName evidence="2">Uncharacterized protein</fullName>
    </submittedName>
</protein>
<evidence type="ECO:0000313" key="3">
    <source>
        <dbReference type="Proteomes" id="UP000202511"/>
    </source>
</evidence>
<organism evidence="2 3">
    <name type="scientific">Pandoravirus inopinatum</name>
    <dbReference type="NCBI Taxonomy" id="1605721"/>
    <lineage>
        <taxon>Viruses</taxon>
        <taxon>Pandoravirus</taxon>
    </lineage>
</organism>
<dbReference type="EMBL" id="KP136319">
    <property type="protein sequence ID" value="AJF98477.1"/>
    <property type="molecule type" value="Genomic_DNA"/>
</dbReference>
<proteinExistence type="predicted"/>